<feature type="compositionally biased region" description="Basic and acidic residues" evidence="1">
    <location>
        <begin position="35"/>
        <end position="50"/>
    </location>
</feature>
<evidence type="ECO:0000313" key="2">
    <source>
        <dbReference type="EMBL" id="MFC3689785.1"/>
    </source>
</evidence>
<proteinExistence type="predicted"/>
<dbReference type="EMBL" id="JBHRWW010000013">
    <property type="protein sequence ID" value="MFC3689785.1"/>
    <property type="molecule type" value="Genomic_DNA"/>
</dbReference>
<gene>
    <name evidence="2" type="ORF">ACFOLH_15660</name>
</gene>
<protein>
    <submittedName>
        <fullName evidence="2">Uncharacterized protein</fullName>
    </submittedName>
</protein>
<accession>A0ABV7WJX1</accession>
<organism evidence="2 3">
    <name type="scientific">Aquipuribacter hungaricus</name>
    <dbReference type="NCBI Taxonomy" id="545624"/>
    <lineage>
        <taxon>Bacteria</taxon>
        <taxon>Bacillati</taxon>
        <taxon>Actinomycetota</taxon>
        <taxon>Actinomycetes</taxon>
        <taxon>Micrococcales</taxon>
        <taxon>Intrasporangiaceae</taxon>
        <taxon>Aquipuribacter</taxon>
    </lineage>
</organism>
<comment type="caution">
    <text evidence="2">The sequence shown here is derived from an EMBL/GenBank/DDBJ whole genome shotgun (WGS) entry which is preliminary data.</text>
</comment>
<feature type="region of interest" description="Disordered" evidence="1">
    <location>
        <begin position="1"/>
        <end position="50"/>
    </location>
</feature>
<evidence type="ECO:0000256" key="1">
    <source>
        <dbReference type="SAM" id="MobiDB-lite"/>
    </source>
</evidence>
<reference evidence="3" key="1">
    <citation type="journal article" date="2019" name="Int. J. Syst. Evol. Microbiol.">
        <title>The Global Catalogue of Microorganisms (GCM) 10K type strain sequencing project: providing services to taxonomists for standard genome sequencing and annotation.</title>
        <authorList>
            <consortium name="The Broad Institute Genomics Platform"/>
            <consortium name="The Broad Institute Genome Sequencing Center for Infectious Disease"/>
            <person name="Wu L."/>
            <person name="Ma J."/>
        </authorList>
    </citation>
    <scope>NUCLEOTIDE SEQUENCE [LARGE SCALE GENOMIC DNA]</scope>
    <source>
        <strain evidence="3">NCAIM B.02333</strain>
    </source>
</reference>
<sequence length="50" mass="5248">MSATQPAPHADEARPPVPDPEPGTDEAAPPTTQEFGHDGAEHYPTEDDPA</sequence>
<evidence type="ECO:0000313" key="3">
    <source>
        <dbReference type="Proteomes" id="UP001595685"/>
    </source>
</evidence>
<dbReference type="Proteomes" id="UP001595685">
    <property type="component" value="Unassembled WGS sequence"/>
</dbReference>
<dbReference type="RefSeq" id="WP_340295810.1">
    <property type="nucleotide sequence ID" value="NZ_JBBEOI010000311.1"/>
</dbReference>
<keyword evidence="3" id="KW-1185">Reference proteome</keyword>
<name>A0ABV7WJX1_9MICO</name>